<evidence type="ECO:0000313" key="1">
    <source>
        <dbReference type="EMBL" id="KAK3256218.1"/>
    </source>
</evidence>
<protein>
    <submittedName>
        <fullName evidence="1">Uncharacterized protein</fullName>
    </submittedName>
</protein>
<name>A0AAE0KPR7_9CHLO</name>
<organism evidence="1 2">
    <name type="scientific">Cymbomonas tetramitiformis</name>
    <dbReference type="NCBI Taxonomy" id="36881"/>
    <lineage>
        <taxon>Eukaryota</taxon>
        <taxon>Viridiplantae</taxon>
        <taxon>Chlorophyta</taxon>
        <taxon>Pyramimonadophyceae</taxon>
        <taxon>Pyramimonadales</taxon>
        <taxon>Pyramimonadaceae</taxon>
        <taxon>Cymbomonas</taxon>
    </lineage>
</organism>
<keyword evidence="2" id="KW-1185">Reference proteome</keyword>
<dbReference type="InterPro" id="IPR036322">
    <property type="entry name" value="WD40_repeat_dom_sf"/>
</dbReference>
<feature type="non-terminal residue" evidence="1">
    <location>
        <position position="204"/>
    </location>
</feature>
<accession>A0AAE0KPR7</accession>
<dbReference type="Gene3D" id="2.130.10.10">
    <property type="entry name" value="YVTN repeat-like/Quinoprotein amine dehydrogenase"/>
    <property type="match status" value="1"/>
</dbReference>
<evidence type="ECO:0000313" key="2">
    <source>
        <dbReference type="Proteomes" id="UP001190700"/>
    </source>
</evidence>
<dbReference type="InterPro" id="IPR015943">
    <property type="entry name" value="WD40/YVTN_repeat-like_dom_sf"/>
</dbReference>
<proteinExistence type="predicted"/>
<dbReference type="SUPFAM" id="SSF50978">
    <property type="entry name" value="WD40 repeat-like"/>
    <property type="match status" value="1"/>
</dbReference>
<dbReference type="AlphaFoldDB" id="A0AAE0KPR7"/>
<dbReference type="Proteomes" id="UP001190700">
    <property type="component" value="Unassembled WGS sequence"/>
</dbReference>
<sequence>MEHLLGNGVQYTLSGKLAFSQGNIPVILGTTAADKVEFPLHSGRVLALVASKQKDVVATSEVGVNPSAKVWNASTGAVVTNIKLNHPATHLTFSADGSYLFAVCSDKKHTVFAYQWSKSAPQVKRASVPIPLCPTANLGLLLFYGEDRPRPSVATWKCGKNEVYACEYDGFGHSLVLGGDAGLLTWLRFWPEREAPHMRFECQD</sequence>
<dbReference type="EMBL" id="LGRX02021878">
    <property type="protein sequence ID" value="KAK3256218.1"/>
    <property type="molecule type" value="Genomic_DNA"/>
</dbReference>
<comment type="caution">
    <text evidence="1">The sequence shown here is derived from an EMBL/GenBank/DDBJ whole genome shotgun (WGS) entry which is preliminary data.</text>
</comment>
<gene>
    <name evidence="1" type="ORF">CYMTET_34635</name>
</gene>
<reference evidence="1 2" key="1">
    <citation type="journal article" date="2015" name="Genome Biol. Evol.">
        <title>Comparative Genomics of a Bacterivorous Green Alga Reveals Evolutionary Causalities and Consequences of Phago-Mixotrophic Mode of Nutrition.</title>
        <authorList>
            <person name="Burns J.A."/>
            <person name="Paasch A."/>
            <person name="Narechania A."/>
            <person name="Kim E."/>
        </authorList>
    </citation>
    <scope>NUCLEOTIDE SEQUENCE [LARGE SCALE GENOMIC DNA]</scope>
    <source>
        <strain evidence="1 2">PLY_AMNH</strain>
    </source>
</reference>